<organism evidence="1 2">
    <name type="scientific">Burkholderia ubonensis</name>
    <dbReference type="NCBI Taxonomy" id="101571"/>
    <lineage>
        <taxon>Bacteria</taxon>
        <taxon>Pseudomonadati</taxon>
        <taxon>Pseudomonadota</taxon>
        <taxon>Betaproteobacteria</taxon>
        <taxon>Burkholderiales</taxon>
        <taxon>Burkholderiaceae</taxon>
        <taxon>Burkholderia</taxon>
        <taxon>Burkholderia cepacia complex</taxon>
    </lineage>
</organism>
<evidence type="ECO:0000313" key="1">
    <source>
        <dbReference type="EMBL" id="KVG63452.1"/>
    </source>
</evidence>
<name>A0A103R917_9BURK</name>
<accession>A0A103R917</accession>
<comment type="caution">
    <text evidence="1">The sequence shown here is derived from an EMBL/GenBank/DDBJ whole genome shotgun (WGS) entry which is preliminary data.</text>
</comment>
<protein>
    <submittedName>
        <fullName evidence="1">Uncharacterized protein</fullName>
    </submittedName>
</protein>
<dbReference type="Proteomes" id="UP000064029">
    <property type="component" value="Unassembled WGS sequence"/>
</dbReference>
<dbReference type="EMBL" id="LOXM01000156">
    <property type="protein sequence ID" value="KVG63452.1"/>
    <property type="molecule type" value="Genomic_DNA"/>
</dbReference>
<evidence type="ECO:0000313" key="2">
    <source>
        <dbReference type="Proteomes" id="UP000064029"/>
    </source>
</evidence>
<sequence>MRTSLMPVKEGLKVNLSWSQRFGGFREQALPFELALRMRWQVSFGFWSGHATGTDASTSLLHR</sequence>
<reference evidence="1 2" key="1">
    <citation type="submission" date="2015-11" db="EMBL/GenBank/DDBJ databases">
        <title>Expanding the genomic diversity of Burkholderia species for the development of highly accurate diagnostics.</title>
        <authorList>
            <person name="Sahl J."/>
            <person name="Keim P."/>
            <person name="Wagner D."/>
        </authorList>
    </citation>
    <scope>NUCLEOTIDE SEQUENCE [LARGE SCALE GENOMIC DNA]</scope>
    <source>
        <strain evidence="1 2">MSMB2036</strain>
    </source>
</reference>
<proteinExistence type="predicted"/>
<dbReference type="AlphaFoldDB" id="A0A103R917"/>
<gene>
    <name evidence="1" type="ORF">WJ33_03475</name>
</gene>